<gene>
    <name evidence="1" type="ORF">M9H77_07216</name>
</gene>
<accession>A0ACC0BUF2</accession>
<keyword evidence="2" id="KW-1185">Reference proteome</keyword>
<evidence type="ECO:0000313" key="1">
    <source>
        <dbReference type="EMBL" id="KAI5676266.1"/>
    </source>
</evidence>
<protein>
    <submittedName>
        <fullName evidence="1">Uncharacterized protein</fullName>
    </submittedName>
</protein>
<evidence type="ECO:0000313" key="2">
    <source>
        <dbReference type="Proteomes" id="UP001060085"/>
    </source>
</evidence>
<proteinExistence type="predicted"/>
<dbReference type="Proteomes" id="UP001060085">
    <property type="component" value="Linkage Group LG02"/>
</dbReference>
<name>A0ACC0BUF2_CATRO</name>
<dbReference type="EMBL" id="CM044702">
    <property type="protein sequence ID" value="KAI5676266.1"/>
    <property type="molecule type" value="Genomic_DNA"/>
</dbReference>
<organism evidence="1 2">
    <name type="scientific">Catharanthus roseus</name>
    <name type="common">Madagascar periwinkle</name>
    <name type="synonym">Vinca rosea</name>
    <dbReference type="NCBI Taxonomy" id="4058"/>
    <lineage>
        <taxon>Eukaryota</taxon>
        <taxon>Viridiplantae</taxon>
        <taxon>Streptophyta</taxon>
        <taxon>Embryophyta</taxon>
        <taxon>Tracheophyta</taxon>
        <taxon>Spermatophyta</taxon>
        <taxon>Magnoliopsida</taxon>
        <taxon>eudicotyledons</taxon>
        <taxon>Gunneridae</taxon>
        <taxon>Pentapetalae</taxon>
        <taxon>asterids</taxon>
        <taxon>lamiids</taxon>
        <taxon>Gentianales</taxon>
        <taxon>Apocynaceae</taxon>
        <taxon>Rauvolfioideae</taxon>
        <taxon>Vinceae</taxon>
        <taxon>Catharanthinae</taxon>
        <taxon>Catharanthus</taxon>
    </lineage>
</organism>
<sequence length="101" mass="12001">MVAYMEEALKNKLGGFEDQEKVSKLFSICSINKDHSREQIGREKWRSPCPYLASRLLLRKFWKSTPYCVEANLHAIEDSQHYLCKTKDTWLTLVKNWPVWH</sequence>
<comment type="caution">
    <text evidence="1">The sequence shown here is derived from an EMBL/GenBank/DDBJ whole genome shotgun (WGS) entry which is preliminary data.</text>
</comment>
<reference evidence="2" key="1">
    <citation type="journal article" date="2023" name="Nat. Plants">
        <title>Single-cell RNA sequencing provides a high-resolution roadmap for understanding the multicellular compartmentation of specialized metabolism.</title>
        <authorList>
            <person name="Sun S."/>
            <person name="Shen X."/>
            <person name="Li Y."/>
            <person name="Li Y."/>
            <person name="Wang S."/>
            <person name="Li R."/>
            <person name="Zhang H."/>
            <person name="Shen G."/>
            <person name="Guo B."/>
            <person name="Wei J."/>
            <person name="Xu J."/>
            <person name="St-Pierre B."/>
            <person name="Chen S."/>
            <person name="Sun C."/>
        </authorList>
    </citation>
    <scope>NUCLEOTIDE SEQUENCE [LARGE SCALE GENOMIC DNA]</scope>
</reference>